<reference evidence="2" key="1">
    <citation type="journal article" date="2020" name="Nat. Commun.">
        <title>Large-scale genome sequencing of mycorrhizal fungi provides insights into the early evolution of symbiotic traits.</title>
        <authorList>
            <person name="Miyauchi S."/>
            <person name="Kiss E."/>
            <person name="Kuo A."/>
            <person name="Drula E."/>
            <person name="Kohler A."/>
            <person name="Sanchez-Garcia M."/>
            <person name="Morin E."/>
            <person name="Andreopoulos B."/>
            <person name="Barry K.W."/>
            <person name="Bonito G."/>
            <person name="Buee M."/>
            <person name="Carver A."/>
            <person name="Chen C."/>
            <person name="Cichocki N."/>
            <person name="Clum A."/>
            <person name="Culley D."/>
            <person name="Crous P.W."/>
            <person name="Fauchery L."/>
            <person name="Girlanda M."/>
            <person name="Hayes R.D."/>
            <person name="Keri Z."/>
            <person name="LaButti K."/>
            <person name="Lipzen A."/>
            <person name="Lombard V."/>
            <person name="Magnuson J."/>
            <person name="Maillard F."/>
            <person name="Murat C."/>
            <person name="Nolan M."/>
            <person name="Ohm R.A."/>
            <person name="Pangilinan J."/>
            <person name="Pereira M.F."/>
            <person name="Perotto S."/>
            <person name="Peter M."/>
            <person name="Pfister S."/>
            <person name="Riley R."/>
            <person name="Sitrit Y."/>
            <person name="Stielow J.B."/>
            <person name="Szollosi G."/>
            <person name="Zifcakova L."/>
            <person name="Stursova M."/>
            <person name="Spatafora J.W."/>
            <person name="Tedersoo L."/>
            <person name="Vaario L.M."/>
            <person name="Yamada A."/>
            <person name="Yan M."/>
            <person name="Wang P."/>
            <person name="Xu J."/>
            <person name="Bruns T."/>
            <person name="Baldrian P."/>
            <person name="Vilgalys R."/>
            <person name="Dunand C."/>
            <person name="Henrissat B."/>
            <person name="Grigoriev I.V."/>
            <person name="Hibbett D."/>
            <person name="Nagy L.G."/>
            <person name="Martin F.M."/>
        </authorList>
    </citation>
    <scope>NUCLEOTIDE SEQUENCE</scope>
    <source>
        <strain evidence="2">UP504</strain>
    </source>
</reference>
<dbReference type="AlphaFoldDB" id="A0A9P6B8A4"/>
<dbReference type="OrthoDB" id="2261329at2759"/>
<organism evidence="2 3">
    <name type="scientific">Hydnum rufescens UP504</name>
    <dbReference type="NCBI Taxonomy" id="1448309"/>
    <lineage>
        <taxon>Eukaryota</taxon>
        <taxon>Fungi</taxon>
        <taxon>Dikarya</taxon>
        <taxon>Basidiomycota</taxon>
        <taxon>Agaricomycotina</taxon>
        <taxon>Agaricomycetes</taxon>
        <taxon>Cantharellales</taxon>
        <taxon>Hydnaceae</taxon>
        <taxon>Hydnum</taxon>
    </lineage>
</organism>
<name>A0A9P6B8A4_9AGAM</name>
<feature type="region of interest" description="Disordered" evidence="1">
    <location>
        <begin position="1"/>
        <end position="38"/>
    </location>
</feature>
<evidence type="ECO:0000313" key="2">
    <source>
        <dbReference type="EMBL" id="KAF9519257.1"/>
    </source>
</evidence>
<feature type="compositionally biased region" description="Basic and acidic residues" evidence="1">
    <location>
        <begin position="8"/>
        <end position="19"/>
    </location>
</feature>
<evidence type="ECO:0000256" key="1">
    <source>
        <dbReference type="SAM" id="MobiDB-lite"/>
    </source>
</evidence>
<keyword evidence="3" id="KW-1185">Reference proteome</keyword>
<accession>A0A9P6B8A4</accession>
<dbReference type="Proteomes" id="UP000886523">
    <property type="component" value="Unassembled WGS sequence"/>
</dbReference>
<proteinExistence type="predicted"/>
<protein>
    <submittedName>
        <fullName evidence="2">Uncharacterized protein</fullName>
    </submittedName>
</protein>
<evidence type="ECO:0000313" key="3">
    <source>
        <dbReference type="Proteomes" id="UP000886523"/>
    </source>
</evidence>
<feature type="region of interest" description="Disordered" evidence="1">
    <location>
        <begin position="254"/>
        <end position="302"/>
    </location>
</feature>
<sequence>MPPSKMFTLHDGDPGDESWRSFAHSIPHSASPRPSTPSITLCSAESAVVQDLSHYTPGQDVSFNDIGERVSALHEDLRHLGSGIAKVISMQNQSDPRGVDAASMPLVLDDLSRVHQKLDALVQGETPLGVPSLHRKLDEMKDDLGGMDLRILSSLQVKLDDIKQIVASNPPSPLPNSEDQSLRGLDFFASEAIMEKLEEVHRMQALGNARPPANLDLSPVLLKLDELRSNHNQDTTSPALALVLKKLDELREESTVHTASNEAPRENKDAGAIQLAPDDLSDVRTKLDNDSPDEPSLGVPNESESNLLQQIFDVLNQEKDHQESQRTQQLESVRYLHELNQWLEQFVHQHTSQTQSLNQGVTRLLDGLGLSGTVVDDSDARRDIVSLLAEVHHTVLDLKQRESGHSALQNTVNMLIHKVNEDLERISAERKAMTSELMVSMFAQQREEQQLFVRALATDLTNQIRGERMQFVDAMKEVTSVNLKAQVLETTRILAGLSQTIREQQVP</sequence>
<dbReference type="EMBL" id="MU128919">
    <property type="protein sequence ID" value="KAF9519257.1"/>
    <property type="molecule type" value="Genomic_DNA"/>
</dbReference>
<gene>
    <name evidence="2" type="ORF">BS47DRAFT_1379511</name>
</gene>
<comment type="caution">
    <text evidence="2">The sequence shown here is derived from an EMBL/GenBank/DDBJ whole genome shotgun (WGS) entry which is preliminary data.</text>
</comment>